<dbReference type="AlphaFoldDB" id="A0A7Y9DVC1"/>
<feature type="transmembrane region" description="Helical" evidence="5">
    <location>
        <begin position="518"/>
        <end position="539"/>
    </location>
</feature>
<sequence>MSYVLGVDLGTTTVAAAAGDAGRAEMVALGDRTVLAPAVVARRTDGALVTGESALRRATTEPHRVARAVRRRLGDPTPVLLGDESVGPTDLLAALLRGAVDRATGVQGDRPRRVVLTHPASWGPYRRGLLDDVAAAAGLADVVTVCDPEAAVGRVAAVRGLPDGAPHAVLDLGGTSCEAAVVDGGTLVGVPVAVERLGGDDLDEAVAAVADEASGGLLAELDPEDPASVPALTRFRADCVAAKEALSVDHEAVVGLLLPGRHVDVTVRRAAFEARIAPVVERAVAALRQALDAAEVRADDLGAVLLVGGSARVPLVVRAVRTAVAAPVVVEPHPDHVVALGAVRLGAARGVAASAAGGETGGDDGGEGRTSLTPLRPPIEDGRTTAVRVPPAAGARGAGPRGPAARGGGPRPGPGGPRASGPGPGRFPPTGPFPPAGAVPGTGPFPGPFSGSGPFPPSGPFRAAGPPPGRPARPGAPVGPPGPGGRPTGPPPPSAPGSSAPESSAPGSGGRSGRGRTVLLVLVVVLVVAALVVGGVLLLGG</sequence>
<evidence type="ECO:0000313" key="7">
    <source>
        <dbReference type="Proteomes" id="UP000535890"/>
    </source>
</evidence>
<dbReference type="InterPro" id="IPR013126">
    <property type="entry name" value="Hsp_70_fam"/>
</dbReference>
<evidence type="ECO:0008006" key="8">
    <source>
        <dbReference type="Google" id="ProtNLM"/>
    </source>
</evidence>
<feature type="compositionally biased region" description="Pro residues" evidence="4">
    <location>
        <begin position="454"/>
        <end position="471"/>
    </location>
</feature>
<dbReference type="SUPFAM" id="SSF53067">
    <property type="entry name" value="Actin-like ATPase domain"/>
    <property type="match status" value="2"/>
</dbReference>
<dbReference type="Gene3D" id="3.90.640.10">
    <property type="entry name" value="Actin, Chain A, domain 4"/>
    <property type="match status" value="1"/>
</dbReference>
<feature type="compositionally biased region" description="Gly residues" evidence="4">
    <location>
        <begin position="396"/>
        <end position="424"/>
    </location>
</feature>
<evidence type="ECO:0000256" key="2">
    <source>
        <dbReference type="ARBA" id="ARBA00022840"/>
    </source>
</evidence>
<evidence type="ECO:0000256" key="1">
    <source>
        <dbReference type="ARBA" id="ARBA00022741"/>
    </source>
</evidence>
<keyword evidence="5" id="KW-0472">Membrane</keyword>
<reference evidence="6 7" key="1">
    <citation type="submission" date="2020-07" db="EMBL/GenBank/DDBJ databases">
        <title>Sequencing the genomes of 1000 actinobacteria strains.</title>
        <authorList>
            <person name="Klenk H.-P."/>
        </authorList>
    </citation>
    <scope>NUCLEOTIDE SEQUENCE [LARGE SCALE GENOMIC DNA]</scope>
    <source>
        <strain evidence="6 7">DSM 45772</strain>
    </source>
</reference>
<accession>A0A7Y9DVC1</accession>
<feature type="compositionally biased region" description="Pro residues" evidence="4">
    <location>
        <begin position="425"/>
        <end position="447"/>
    </location>
</feature>
<gene>
    <name evidence="6" type="ORF">BJ983_002196</name>
</gene>
<evidence type="ECO:0000313" key="6">
    <source>
        <dbReference type="EMBL" id="NYD36094.1"/>
    </source>
</evidence>
<proteinExistence type="predicted"/>
<dbReference type="PANTHER" id="PTHR42749">
    <property type="entry name" value="CELL SHAPE-DETERMINING PROTEIN MREB"/>
    <property type="match status" value="1"/>
</dbReference>
<feature type="compositionally biased region" description="Low complexity" evidence="4">
    <location>
        <begin position="496"/>
        <end position="506"/>
    </location>
</feature>
<comment type="caution">
    <text evidence="6">The sequence shown here is derived from an EMBL/GenBank/DDBJ whole genome shotgun (WGS) entry which is preliminary data.</text>
</comment>
<feature type="region of interest" description="Disordered" evidence="4">
    <location>
        <begin position="355"/>
        <end position="512"/>
    </location>
</feature>
<evidence type="ECO:0000256" key="5">
    <source>
        <dbReference type="SAM" id="Phobius"/>
    </source>
</evidence>
<keyword evidence="5" id="KW-1133">Transmembrane helix</keyword>
<dbReference type="Pfam" id="PF00012">
    <property type="entry name" value="HSP70"/>
    <property type="match status" value="1"/>
</dbReference>
<evidence type="ECO:0000256" key="4">
    <source>
        <dbReference type="SAM" id="MobiDB-lite"/>
    </source>
</evidence>
<name>A0A7Y9DVC1_9PSEU</name>
<keyword evidence="1" id="KW-0547">Nucleotide-binding</keyword>
<protein>
    <recommendedName>
        <fullName evidence="8">Hsp70 protein</fullName>
    </recommendedName>
</protein>
<keyword evidence="5" id="KW-0812">Transmembrane</keyword>
<dbReference type="PRINTS" id="PR00301">
    <property type="entry name" value="HEATSHOCK70"/>
</dbReference>
<dbReference type="InterPro" id="IPR043129">
    <property type="entry name" value="ATPase_NBD"/>
</dbReference>
<dbReference type="Gene3D" id="3.30.420.40">
    <property type="match status" value="2"/>
</dbReference>
<keyword evidence="3" id="KW-0143">Chaperone</keyword>
<dbReference type="RefSeq" id="WP_179793828.1">
    <property type="nucleotide sequence ID" value="NZ_BAABHP010000007.1"/>
</dbReference>
<dbReference type="GO" id="GO:0005524">
    <property type="term" value="F:ATP binding"/>
    <property type="evidence" value="ECO:0007669"/>
    <property type="project" value="UniProtKB-KW"/>
</dbReference>
<feature type="compositionally biased region" description="Pro residues" evidence="4">
    <location>
        <begin position="477"/>
        <end position="495"/>
    </location>
</feature>
<dbReference type="Proteomes" id="UP000535890">
    <property type="component" value="Unassembled WGS sequence"/>
</dbReference>
<evidence type="ECO:0000256" key="3">
    <source>
        <dbReference type="ARBA" id="ARBA00023186"/>
    </source>
</evidence>
<keyword evidence="2" id="KW-0067">ATP-binding</keyword>
<dbReference type="PANTHER" id="PTHR42749:SF1">
    <property type="entry name" value="CELL SHAPE-DETERMINING PROTEIN MREB"/>
    <property type="match status" value="1"/>
</dbReference>
<organism evidence="6 7">
    <name type="scientific">Actinomycetospora corticicola</name>
    <dbReference type="NCBI Taxonomy" id="663602"/>
    <lineage>
        <taxon>Bacteria</taxon>
        <taxon>Bacillati</taxon>
        <taxon>Actinomycetota</taxon>
        <taxon>Actinomycetes</taxon>
        <taxon>Pseudonocardiales</taxon>
        <taxon>Pseudonocardiaceae</taxon>
        <taxon>Actinomycetospora</taxon>
    </lineage>
</organism>
<dbReference type="EMBL" id="JACCBN010000001">
    <property type="protein sequence ID" value="NYD36094.1"/>
    <property type="molecule type" value="Genomic_DNA"/>
</dbReference>
<dbReference type="GO" id="GO:0140662">
    <property type="term" value="F:ATP-dependent protein folding chaperone"/>
    <property type="evidence" value="ECO:0007669"/>
    <property type="project" value="InterPro"/>
</dbReference>
<keyword evidence="7" id="KW-1185">Reference proteome</keyword>